<dbReference type="AlphaFoldDB" id="A0ABD6CDT0"/>
<dbReference type="Proteomes" id="UP001597119">
    <property type="component" value="Unassembled WGS sequence"/>
</dbReference>
<dbReference type="RefSeq" id="WP_247382123.1">
    <property type="nucleotide sequence ID" value="NZ_JALLGV010000014.1"/>
</dbReference>
<dbReference type="EMBL" id="JBHUDJ010000012">
    <property type="protein sequence ID" value="MFD1588435.1"/>
    <property type="molecule type" value="Genomic_DNA"/>
</dbReference>
<proteinExistence type="predicted"/>
<sequence>MRHGTDDTDWPLSEREAGRHEHTHLAERIATTPHDDLSLTDVEAFGQLLETVDEALGDGDATTAAAHLAAFWEAYLRAGLQAERDDVPSEPRALVEAGNEAGLVGMDLYQGLLRFFDVVADATASDADTPSTLENWTRRILDLTGQLSDHVDDHHS</sequence>
<organism evidence="1 2">
    <name type="scientific">Halorientalis brevis</name>
    <dbReference type="NCBI Taxonomy" id="1126241"/>
    <lineage>
        <taxon>Archaea</taxon>
        <taxon>Methanobacteriati</taxon>
        <taxon>Methanobacteriota</taxon>
        <taxon>Stenosarchaea group</taxon>
        <taxon>Halobacteria</taxon>
        <taxon>Halobacteriales</taxon>
        <taxon>Haloarculaceae</taxon>
        <taxon>Halorientalis</taxon>
    </lineage>
</organism>
<comment type="caution">
    <text evidence="1">The sequence shown here is derived from an EMBL/GenBank/DDBJ whole genome shotgun (WGS) entry which is preliminary data.</text>
</comment>
<evidence type="ECO:0000313" key="2">
    <source>
        <dbReference type="Proteomes" id="UP001597119"/>
    </source>
</evidence>
<accession>A0ABD6CDT0</accession>
<keyword evidence="2" id="KW-1185">Reference proteome</keyword>
<protein>
    <submittedName>
        <fullName evidence="1">Uncharacterized protein</fullName>
    </submittedName>
</protein>
<evidence type="ECO:0000313" key="1">
    <source>
        <dbReference type="EMBL" id="MFD1588435.1"/>
    </source>
</evidence>
<gene>
    <name evidence="1" type="ORF">ACFR9U_15740</name>
</gene>
<name>A0ABD6CDT0_9EURY</name>
<reference evidence="1 2" key="1">
    <citation type="journal article" date="2019" name="Int. J. Syst. Evol. Microbiol.">
        <title>The Global Catalogue of Microorganisms (GCM) 10K type strain sequencing project: providing services to taxonomists for standard genome sequencing and annotation.</title>
        <authorList>
            <consortium name="The Broad Institute Genomics Platform"/>
            <consortium name="The Broad Institute Genome Sequencing Center for Infectious Disease"/>
            <person name="Wu L."/>
            <person name="Ma J."/>
        </authorList>
    </citation>
    <scope>NUCLEOTIDE SEQUENCE [LARGE SCALE GENOMIC DNA]</scope>
    <source>
        <strain evidence="1 2">CGMCC 1.12125</strain>
    </source>
</reference>